<keyword evidence="1" id="KW-0812">Transmembrane</keyword>
<sequence>MSLLLGRLAPLVPLAWSVVYLSTIVFVVRLSVRKKYVRLSTPIICTAGGKKEGLRYYKMGSAVASPLQALTAVLWGEAVTGKLKKTLGSSESITEDDLKRVQIGTICGMFSAVFAYLTAHFSILTHEAIHDVVFVLCMIFGWIWCIAVTYYTNNNSPATRAHHNLFDVRRLLLCVNWICILSAALLMEYGRRIKQKLKKKQQFFDKDNFWAEPDSGVASSSRGKVDTLLPWDPCIQRAAILSYVALAAFVGLVISTTVELQQQSFQDAQ</sequence>
<feature type="transmembrane region" description="Helical" evidence="1">
    <location>
        <begin position="170"/>
        <end position="190"/>
    </location>
</feature>
<keyword evidence="1" id="KW-1133">Transmembrane helix</keyword>
<proteinExistence type="predicted"/>
<keyword evidence="1" id="KW-0472">Membrane</keyword>
<feature type="transmembrane region" description="Helical" evidence="1">
    <location>
        <begin position="101"/>
        <end position="119"/>
    </location>
</feature>
<name>A0A9N8H121_9STRA</name>
<organism evidence="3 4">
    <name type="scientific">Seminavis robusta</name>
    <dbReference type="NCBI Taxonomy" id="568900"/>
    <lineage>
        <taxon>Eukaryota</taxon>
        <taxon>Sar</taxon>
        <taxon>Stramenopiles</taxon>
        <taxon>Ochrophyta</taxon>
        <taxon>Bacillariophyta</taxon>
        <taxon>Bacillariophyceae</taxon>
        <taxon>Bacillariophycidae</taxon>
        <taxon>Naviculales</taxon>
        <taxon>Naviculaceae</taxon>
        <taxon>Seminavis</taxon>
    </lineage>
</organism>
<dbReference type="EMBL" id="CAICTM010000009">
    <property type="protein sequence ID" value="CAB9496796.1"/>
    <property type="molecule type" value="Genomic_DNA"/>
</dbReference>
<gene>
    <name evidence="3" type="ORF">SEMRO_9_G007620.1</name>
</gene>
<evidence type="ECO:0000313" key="4">
    <source>
        <dbReference type="Proteomes" id="UP001153069"/>
    </source>
</evidence>
<feature type="transmembrane region" description="Helical" evidence="1">
    <location>
        <begin position="238"/>
        <end position="258"/>
    </location>
</feature>
<evidence type="ECO:0000313" key="3">
    <source>
        <dbReference type="EMBL" id="CAB9496796.1"/>
    </source>
</evidence>
<keyword evidence="4" id="KW-1185">Reference proteome</keyword>
<protein>
    <recommendedName>
        <fullName evidence="2">CWH43-like N-terminal domain-containing protein</fullName>
    </recommendedName>
</protein>
<dbReference type="InterPro" id="IPR019402">
    <property type="entry name" value="CWH43_N"/>
</dbReference>
<evidence type="ECO:0000256" key="1">
    <source>
        <dbReference type="SAM" id="Phobius"/>
    </source>
</evidence>
<feature type="domain" description="CWH43-like N-terminal" evidence="2">
    <location>
        <begin position="11"/>
        <end position="261"/>
    </location>
</feature>
<accession>A0A9N8H121</accession>
<reference evidence="3" key="1">
    <citation type="submission" date="2020-06" db="EMBL/GenBank/DDBJ databases">
        <authorList>
            <consortium name="Plant Systems Biology data submission"/>
        </authorList>
    </citation>
    <scope>NUCLEOTIDE SEQUENCE</scope>
    <source>
        <strain evidence="3">D6</strain>
    </source>
</reference>
<feature type="transmembrane region" description="Helical" evidence="1">
    <location>
        <begin position="60"/>
        <end position="81"/>
    </location>
</feature>
<feature type="transmembrane region" description="Helical" evidence="1">
    <location>
        <begin position="131"/>
        <end position="150"/>
    </location>
</feature>
<evidence type="ECO:0000259" key="2">
    <source>
        <dbReference type="Pfam" id="PF10277"/>
    </source>
</evidence>
<comment type="caution">
    <text evidence="3">The sequence shown here is derived from an EMBL/GenBank/DDBJ whole genome shotgun (WGS) entry which is preliminary data.</text>
</comment>
<feature type="transmembrane region" description="Helical" evidence="1">
    <location>
        <begin position="12"/>
        <end position="32"/>
    </location>
</feature>
<dbReference type="Pfam" id="PF10277">
    <property type="entry name" value="Frag1"/>
    <property type="match status" value="1"/>
</dbReference>
<dbReference type="Proteomes" id="UP001153069">
    <property type="component" value="Unassembled WGS sequence"/>
</dbReference>
<dbReference type="AlphaFoldDB" id="A0A9N8H121"/>